<dbReference type="InterPro" id="IPR014746">
    <property type="entry name" value="Gln_synth/guanido_kin_cat_dom"/>
</dbReference>
<proteinExistence type="inferred from homology"/>
<accession>A0ABQ3NA36</accession>
<dbReference type="Proteomes" id="UP000637074">
    <property type="component" value="Unassembled WGS sequence"/>
</dbReference>
<dbReference type="InterPro" id="IPR008147">
    <property type="entry name" value="Gln_synt_N"/>
</dbReference>
<protein>
    <recommendedName>
        <fullName evidence="2">glutamine synthetase</fullName>
        <ecNumber evidence="2">6.3.1.2</ecNumber>
    </recommendedName>
</protein>
<evidence type="ECO:0000256" key="4">
    <source>
        <dbReference type="RuleBase" id="RU000384"/>
    </source>
</evidence>
<dbReference type="PROSITE" id="PS51986">
    <property type="entry name" value="GS_BETA_GRASP"/>
    <property type="match status" value="1"/>
</dbReference>
<feature type="domain" description="GS beta-grasp" evidence="5">
    <location>
        <begin position="31"/>
        <end position="132"/>
    </location>
</feature>
<evidence type="ECO:0000313" key="8">
    <source>
        <dbReference type="Proteomes" id="UP000637074"/>
    </source>
</evidence>
<organism evidence="7 8">
    <name type="scientific">Neobacillus kokaensis</name>
    <dbReference type="NCBI Taxonomy" id="2759023"/>
    <lineage>
        <taxon>Bacteria</taxon>
        <taxon>Bacillati</taxon>
        <taxon>Bacillota</taxon>
        <taxon>Bacilli</taxon>
        <taxon>Bacillales</taxon>
        <taxon>Bacillaceae</taxon>
        <taxon>Neobacillus</taxon>
    </lineage>
</organism>
<dbReference type="PANTHER" id="PTHR43407:SF1">
    <property type="entry name" value="LENGSIN"/>
    <property type="match status" value="1"/>
</dbReference>
<evidence type="ECO:0000313" key="7">
    <source>
        <dbReference type="EMBL" id="GHH99805.1"/>
    </source>
</evidence>
<dbReference type="RefSeq" id="WP_191274725.1">
    <property type="nucleotide sequence ID" value="NZ_BNDS01000015.1"/>
</dbReference>
<keyword evidence="8" id="KW-1185">Reference proteome</keyword>
<dbReference type="Pfam" id="PF00120">
    <property type="entry name" value="Gln-synt_C"/>
    <property type="match status" value="1"/>
</dbReference>
<name>A0ABQ3NA36_9BACI</name>
<evidence type="ECO:0000256" key="1">
    <source>
        <dbReference type="ARBA" id="ARBA00009897"/>
    </source>
</evidence>
<dbReference type="SMART" id="SM01230">
    <property type="entry name" value="Gln-synt_C"/>
    <property type="match status" value="1"/>
</dbReference>
<gene>
    <name evidence="7" type="ORF">AM1BK_33480</name>
</gene>
<reference evidence="7 8" key="1">
    <citation type="journal article" date="2022" name="Int. J. Syst. Evol. Microbiol.">
        <title>Neobacillus kokaensis sp. nov., isolated from soil.</title>
        <authorList>
            <person name="Yuki K."/>
            <person name="Matsubara H."/>
            <person name="Yamaguchi S."/>
        </authorList>
    </citation>
    <scope>NUCLEOTIDE SEQUENCE [LARGE SCALE GENOMIC DNA]</scope>
    <source>
        <strain evidence="7 8">LOB 377</strain>
    </source>
</reference>
<dbReference type="InterPro" id="IPR036651">
    <property type="entry name" value="Gln_synt_N_sf"/>
</dbReference>
<dbReference type="PANTHER" id="PTHR43407">
    <property type="entry name" value="GLUTAMINE SYNTHETASE"/>
    <property type="match status" value="1"/>
</dbReference>
<evidence type="ECO:0000256" key="2">
    <source>
        <dbReference type="ARBA" id="ARBA00012937"/>
    </source>
</evidence>
<dbReference type="SUPFAM" id="SSF55931">
    <property type="entry name" value="Glutamine synthetase/guanido kinase"/>
    <property type="match status" value="1"/>
</dbReference>
<dbReference type="EC" id="6.3.1.2" evidence="2"/>
<dbReference type="Gene3D" id="3.30.590.10">
    <property type="entry name" value="Glutamine synthetase/guanido kinase, catalytic domain"/>
    <property type="match status" value="1"/>
</dbReference>
<dbReference type="SUPFAM" id="SSF54368">
    <property type="entry name" value="Glutamine synthetase, N-terminal domain"/>
    <property type="match status" value="1"/>
</dbReference>
<dbReference type="InterPro" id="IPR008146">
    <property type="entry name" value="Gln_synth_cat_dom"/>
</dbReference>
<dbReference type="EMBL" id="BNDS01000015">
    <property type="protein sequence ID" value="GHH99805.1"/>
    <property type="molecule type" value="Genomic_DNA"/>
</dbReference>
<sequence length="494" mass="55862">MTKQIALLDHSFWTDEQKEAALRVKQTVKEHDLQLIRIAWADQHGISRAKTITAGNFDSILENGMDFNTGPLFFDTANTGVFNPFEWGGGVGLDEMTGCPNYCLIPDPLTFRILPWTQNTGWILCDAYLKNGKPLMFDTRQVCKQALRDLRSIGYDMKVGLEVEWVLTKIEDSNLRMDNLGAPGSPTIPPVVTPVSRGYQYQLESHNDEIDDILQVLVSHIQKLGLPLRTIEDEFGPSQIEFTFAPMDGIQAADAMVLLRTAIKQICRRNGYIATFMCRPAFAGMAANGWHMHQSLVDIHTGQNGFVSNSDDEPLSETGKHFIGGILRHARASAVFTTPTVNGYKRFKENSLAPDRAGWGTDNRGTMIRVMEDRKNARFENRAGEPAANPYLYLASQIYAGLDGILNKINPGLPSAEGYNDNRDPLPKSLEEAIGVLKEDSFFKEKMGTIFIDYLVKLKESEINRYKQFLKENNIQDDRYIVTEWEHREYFEIY</sequence>
<evidence type="ECO:0000259" key="6">
    <source>
        <dbReference type="PROSITE" id="PS51987"/>
    </source>
</evidence>
<comment type="similarity">
    <text evidence="1 3 4">Belongs to the glutamine synthetase family.</text>
</comment>
<feature type="domain" description="GS catalytic" evidence="6">
    <location>
        <begin position="139"/>
        <end position="494"/>
    </location>
</feature>
<dbReference type="PROSITE" id="PS51987">
    <property type="entry name" value="GS_CATALYTIC"/>
    <property type="match status" value="1"/>
</dbReference>
<evidence type="ECO:0000256" key="3">
    <source>
        <dbReference type="PROSITE-ProRule" id="PRU01330"/>
    </source>
</evidence>
<comment type="caution">
    <text evidence="7">The sequence shown here is derived from an EMBL/GenBank/DDBJ whole genome shotgun (WGS) entry which is preliminary data.</text>
</comment>
<evidence type="ECO:0000259" key="5">
    <source>
        <dbReference type="PROSITE" id="PS51986"/>
    </source>
</evidence>
<dbReference type="Gene3D" id="3.10.20.70">
    <property type="entry name" value="Glutamine synthetase, N-terminal domain"/>
    <property type="match status" value="1"/>
</dbReference>